<keyword evidence="3" id="KW-1185">Reference proteome</keyword>
<gene>
    <name evidence="2" type="ORF">OXX778_LOCUS16084</name>
</gene>
<protein>
    <recommendedName>
        <fullName evidence="1">DUF4371 domain-containing protein</fullName>
    </recommendedName>
</protein>
<evidence type="ECO:0000313" key="2">
    <source>
        <dbReference type="EMBL" id="CAF0994475.1"/>
    </source>
</evidence>
<comment type="caution">
    <text evidence="2">The sequence shown here is derived from an EMBL/GenBank/DDBJ whole genome shotgun (WGS) entry which is preliminary data.</text>
</comment>
<sequence>MAIISNEIRLKITSRIQNNRFFSIILDGTTDITRKEQISFCFRTVSKNLEIEEHFHYFVEDTEGETLFNLVKTALSDFSLLITIVTGQCYDRASNMSSVYNFIAARIK</sequence>
<dbReference type="Proteomes" id="UP000663879">
    <property type="component" value="Unassembled WGS sequence"/>
</dbReference>
<dbReference type="PANTHER" id="PTHR45749">
    <property type="match status" value="1"/>
</dbReference>
<reference evidence="2" key="1">
    <citation type="submission" date="2021-02" db="EMBL/GenBank/DDBJ databases">
        <authorList>
            <person name="Nowell W R."/>
        </authorList>
    </citation>
    <scope>NUCLEOTIDE SEQUENCE</scope>
    <source>
        <strain evidence="2">Ploen Becks lab</strain>
    </source>
</reference>
<dbReference type="EMBL" id="CAJNOC010003708">
    <property type="protein sequence ID" value="CAF0994475.1"/>
    <property type="molecule type" value="Genomic_DNA"/>
</dbReference>
<feature type="domain" description="DUF4371" evidence="1">
    <location>
        <begin position="4"/>
        <end position="101"/>
    </location>
</feature>
<accession>A0A814G6S6</accession>
<evidence type="ECO:0000313" key="3">
    <source>
        <dbReference type="Proteomes" id="UP000663879"/>
    </source>
</evidence>
<name>A0A814G6S6_9BILA</name>
<dbReference type="AlphaFoldDB" id="A0A814G6S6"/>
<organism evidence="2 3">
    <name type="scientific">Brachionus calyciflorus</name>
    <dbReference type="NCBI Taxonomy" id="104777"/>
    <lineage>
        <taxon>Eukaryota</taxon>
        <taxon>Metazoa</taxon>
        <taxon>Spiralia</taxon>
        <taxon>Gnathifera</taxon>
        <taxon>Rotifera</taxon>
        <taxon>Eurotatoria</taxon>
        <taxon>Monogononta</taxon>
        <taxon>Pseudotrocha</taxon>
        <taxon>Ploima</taxon>
        <taxon>Brachionidae</taxon>
        <taxon>Brachionus</taxon>
    </lineage>
</organism>
<dbReference type="OrthoDB" id="1739706at2759"/>
<dbReference type="Pfam" id="PF14291">
    <property type="entry name" value="DUF4371"/>
    <property type="match status" value="1"/>
</dbReference>
<evidence type="ECO:0000259" key="1">
    <source>
        <dbReference type="Pfam" id="PF14291"/>
    </source>
</evidence>
<dbReference type="InterPro" id="IPR025398">
    <property type="entry name" value="DUF4371"/>
</dbReference>
<dbReference type="PANTHER" id="PTHR45749:SF21">
    <property type="entry name" value="DUF4371 DOMAIN-CONTAINING PROTEIN"/>
    <property type="match status" value="1"/>
</dbReference>
<proteinExistence type="predicted"/>